<sequence>MSAVFCCPSISPFRPRQLDHELKFSAFMKWAKKEPSPGSDSSLVPSAPYAIQVVKQVNYGPQESIRYFVPNDLEFREATEDALLEANFEKVNSYKNFRCTRHDKFFELNFYQKNATNTHHWRSNLARPSRDIDLAFRKENPTPVSPVITSQDPALTTITKSDNTEEGAVNYEPPIVGKSRSECVTPGTRRALQMLLPHLQKGLMSSGPTSGDMRHNIQENGLGIFDPQEVVKPAVDYFEHLYESDAPHPPGCKCLQALVDKVLATGRRDGVGWVVRFGHLVEKVMEAGVPGEEVAKVLYHSGRHSSRIIVKEWEEEDDSGEKPTDRDGKDWRTELDNEEAGDDYGDSTRDVYWDHLDEDNFRHSSWRGSSPSSNKDFTACDQECGYCGVCDY</sequence>
<evidence type="ECO:0000256" key="1">
    <source>
        <dbReference type="SAM" id="MobiDB-lite"/>
    </source>
</evidence>
<dbReference type="Proteomes" id="UP001301769">
    <property type="component" value="Unassembled WGS sequence"/>
</dbReference>
<accession>A0AAN6Y1R3</accession>
<reference evidence="2" key="2">
    <citation type="submission" date="2023-05" db="EMBL/GenBank/DDBJ databases">
        <authorList>
            <consortium name="Lawrence Berkeley National Laboratory"/>
            <person name="Steindorff A."/>
            <person name="Hensen N."/>
            <person name="Bonometti L."/>
            <person name="Westerberg I."/>
            <person name="Brannstrom I.O."/>
            <person name="Guillou S."/>
            <person name="Cros-Aarteil S."/>
            <person name="Calhoun S."/>
            <person name="Haridas S."/>
            <person name="Kuo A."/>
            <person name="Mondo S."/>
            <person name="Pangilinan J."/>
            <person name="Riley R."/>
            <person name="Labutti K."/>
            <person name="Andreopoulos B."/>
            <person name="Lipzen A."/>
            <person name="Chen C."/>
            <person name="Yanf M."/>
            <person name="Daum C."/>
            <person name="Ng V."/>
            <person name="Clum A."/>
            <person name="Ohm R."/>
            <person name="Martin F."/>
            <person name="Silar P."/>
            <person name="Natvig D."/>
            <person name="Lalanne C."/>
            <person name="Gautier V."/>
            <person name="Ament-Velasquez S.L."/>
            <person name="Kruys A."/>
            <person name="Hutchinson M.I."/>
            <person name="Powell A.J."/>
            <person name="Barry K."/>
            <person name="Miller A.N."/>
            <person name="Grigoriev I.V."/>
            <person name="Debuchy R."/>
            <person name="Gladieux P."/>
            <person name="Thoren M.H."/>
            <person name="Johannesson H."/>
        </authorList>
    </citation>
    <scope>NUCLEOTIDE SEQUENCE</scope>
    <source>
        <strain evidence="2">PSN293</strain>
    </source>
</reference>
<gene>
    <name evidence="2" type="ORF">QBC37DRAFT_447851</name>
</gene>
<evidence type="ECO:0000313" key="3">
    <source>
        <dbReference type="Proteomes" id="UP001301769"/>
    </source>
</evidence>
<reference evidence="2" key="1">
    <citation type="journal article" date="2023" name="Mol. Phylogenet. Evol.">
        <title>Genome-scale phylogeny and comparative genomics of the fungal order Sordariales.</title>
        <authorList>
            <person name="Hensen N."/>
            <person name="Bonometti L."/>
            <person name="Westerberg I."/>
            <person name="Brannstrom I.O."/>
            <person name="Guillou S."/>
            <person name="Cros-Aarteil S."/>
            <person name="Calhoun S."/>
            <person name="Haridas S."/>
            <person name="Kuo A."/>
            <person name="Mondo S."/>
            <person name="Pangilinan J."/>
            <person name="Riley R."/>
            <person name="LaButti K."/>
            <person name="Andreopoulos B."/>
            <person name="Lipzen A."/>
            <person name="Chen C."/>
            <person name="Yan M."/>
            <person name="Daum C."/>
            <person name="Ng V."/>
            <person name="Clum A."/>
            <person name="Steindorff A."/>
            <person name="Ohm R.A."/>
            <person name="Martin F."/>
            <person name="Silar P."/>
            <person name="Natvig D.O."/>
            <person name="Lalanne C."/>
            <person name="Gautier V."/>
            <person name="Ament-Velasquez S.L."/>
            <person name="Kruys A."/>
            <person name="Hutchinson M.I."/>
            <person name="Powell A.J."/>
            <person name="Barry K."/>
            <person name="Miller A.N."/>
            <person name="Grigoriev I.V."/>
            <person name="Debuchy R."/>
            <person name="Gladieux P."/>
            <person name="Hiltunen Thoren M."/>
            <person name="Johannesson H."/>
        </authorList>
    </citation>
    <scope>NUCLEOTIDE SEQUENCE</scope>
    <source>
        <strain evidence="2">PSN293</strain>
    </source>
</reference>
<feature type="compositionally biased region" description="Basic and acidic residues" evidence="1">
    <location>
        <begin position="320"/>
        <end position="335"/>
    </location>
</feature>
<protein>
    <submittedName>
        <fullName evidence="2">Uncharacterized protein</fullName>
    </submittedName>
</protein>
<name>A0AAN6Y1R3_9PEZI</name>
<feature type="compositionally biased region" description="Acidic residues" evidence="1">
    <location>
        <begin position="336"/>
        <end position="345"/>
    </location>
</feature>
<dbReference type="AlphaFoldDB" id="A0AAN6Y1R3"/>
<proteinExistence type="predicted"/>
<comment type="caution">
    <text evidence="2">The sequence shown here is derived from an EMBL/GenBank/DDBJ whole genome shotgun (WGS) entry which is preliminary data.</text>
</comment>
<keyword evidence="3" id="KW-1185">Reference proteome</keyword>
<evidence type="ECO:0000313" key="2">
    <source>
        <dbReference type="EMBL" id="KAK4210628.1"/>
    </source>
</evidence>
<feature type="region of interest" description="Disordered" evidence="1">
    <location>
        <begin position="314"/>
        <end position="349"/>
    </location>
</feature>
<organism evidence="2 3">
    <name type="scientific">Rhypophila decipiens</name>
    <dbReference type="NCBI Taxonomy" id="261697"/>
    <lineage>
        <taxon>Eukaryota</taxon>
        <taxon>Fungi</taxon>
        <taxon>Dikarya</taxon>
        <taxon>Ascomycota</taxon>
        <taxon>Pezizomycotina</taxon>
        <taxon>Sordariomycetes</taxon>
        <taxon>Sordariomycetidae</taxon>
        <taxon>Sordariales</taxon>
        <taxon>Naviculisporaceae</taxon>
        <taxon>Rhypophila</taxon>
    </lineage>
</organism>
<dbReference type="EMBL" id="MU858170">
    <property type="protein sequence ID" value="KAK4210628.1"/>
    <property type="molecule type" value="Genomic_DNA"/>
</dbReference>